<comment type="similarity">
    <text evidence="13">Belongs to the group II decarboxylase family. Sphingosine-1-phosphate lyase subfamily.</text>
</comment>
<comment type="caution">
    <text evidence="18">The sequence shown here is derived from an EMBL/GenBank/DDBJ whole genome shotgun (WGS) entry which is preliminary data.</text>
</comment>
<dbReference type="FunFam" id="6.10.140.2150:FF:000001">
    <property type="entry name" value="Sphingosine-1-phosphate lyase 1"/>
    <property type="match status" value="1"/>
</dbReference>
<dbReference type="GO" id="GO:0019752">
    <property type="term" value="P:carboxylic acid metabolic process"/>
    <property type="evidence" value="ECO:0007669"/>
    <property type="project" value="InterPro"/>
</dbReference>
<evidence type="ECO:0000256" key="12">
    <source>
        <dbReference type="ARBA" id="ARBA00023239"/>
    </source>
</evidence>
<dbReference type="Proteomes" id="UP000483820">
    <property type="component" value="Chromosome V"/>
</dbReference>
<dbReference type="PANTHER" id="PTHR42735">
    <property type="match status" value="1"/>
</dbReference>
<keyword evidence="11" id="KW-0472">Membrane</keyword>
<keyword evidence="10" id="KW-0443">Lipid metabolism</keyword>
<accession>A0A6A5G6L3</accession>
<dbReference type="SUPFAM" id="SSF53383">
    <property type="entry name" value="PLP-dependent transferases"/>
    <property type="match status" value="1"/>
</dbReference>
<name>A0A6A5G6L3_CAERE</name>
<dbReference type="KEGG" id="crq:GCK72_017178"/>
<sequence>MEVLTQNLYVAKNLLVTELQKYNPIALVATTFFVTYVLTNLRHMQLDDMGIRKRISTWFFTTVKRVPFIRRMIDKQLDEVKVELEKSLQIPDHTTEYFRTIPVKSVGREEVLRLATIYDHLEGPAFLEGRVSGAVFNREDDKDEREMYEEVFGRFAWSNPLWPKLFPGVRIMEAEVVRMCCNMMNGDEETCGTMSTGGSISILLACLAHRNRLLKRGEKYTEMIVPSSVHAAFFKAAETFRIKVRKIPVDPVTFKVDLTKMRAAINSRTCMLVGSAPNFPFGTVDDIEAIGQLGLEYDIPVHVDACLGGFLLPFLEDDAIRYDFRVPGVSSISADSHKYGLAPKGSSVVLYKNKELLHNQYFCDADWQGGIYASATMEGSRAGHNIALCWAAMLYHAQDGYKANAKKIVETTRKIRDGLAGIKGIKLQGPSDVCIVSWTTDDSVELYRFHNYMKERHWQLNGLQFPSGVHIMVTMNHTHPGLAEEFIADCKAAVEFVRTKPVSESDKKSEAAIYGLAQSIPDRSLVHEFAHSYLDAVYALPEQSKKSF</sequence>
<evidence type="ECO:0000256" key="16">
    <source>
        <dbReference type="PIRSR" id="PIRSR602129-50"/>
    </source>
</evidence>
<keyword evidence="8" id="KW-0746">Sphingolipid metabolism</keyword>
<reference evidence="18 19" key="1">
    <citation type="submission" date="2019-12" db="EMBL/GenBank/DDBJ databases">
        <title>Chromosome-level assembly of the Caenorhabditis remanei genome.</title>
        <authorList>
            <person name="Teterina A.A."/>
            <person name="Willis J.H."/>
            <person name="Phillips P.C."/>
        </authorList>
    </citation>
    <scope>NUCLEOTIDE SEQUENCE [LARGE SCALE GENOMIC DNA]</scope>
    <source>
        <strain evidence="18 19">PX506</strain>
        <tissue evidence="18">Whole organism</tissue>
    </source>
</reference>
<dbReference type="Gene3D" id="3.90.1150.10">
    <property type="entry name" value="Aspartate Aminotransferase, domain 1"/>
    <property type="match status" value="1"/>
</dbReference>
<dbReference type="GO" id="GO:0030170">
    <property type="term" value="F:pyridoxal phosphate binding"/>
    <property type="evidence" value="ECO:0007669"/>
    <property type="project" value="InterPro"/>
</dbReference>
<evidence type="ECO:0000256" key="9">
    <source>
        <dbReference type="ARBA" id="ARBA00022989"/>
    </source>
</evidence>
<dbReference type="PANTHER" id="PTHR42735:SF15">
    <property type="entry name" value="SPHINGOSINE PHOSPHATE LYASE"/>
    <property type="match status" value="1"/>
</dbReference>
<gene>
    <name evidence="18" type="ORF">GCK72_017178</name>
</gene>
<feature type="modified residue" description="N6-(pyridoxal phosphate)lysine" evidence="16">
    <location>
        <position position="338"/>
    </location>
</feature>
<evidence type="ECO:0000313" key="19">
    <source>
        <dbReference type="Proteomes" id="UP000483820"/>
    </source>
</evidence>
<dbReference type="Gene3D" id="3.40.640.10">
    <property type="entry name" value="Type I PLP-dependent aspartate aminotransferase-like (Major domain)"/>
    <property type="match status" value="1"/>
</dbReference>
<keyword evidence="6" id="KW-0256">Endoplasmic reticulum</keyword>
<evidence type="ECO:0000256" key="8">
    <source>
        <dbReference type="ARBA" id="ARBA00022919"/>
    </source>
</evidence>
<evidence type="ECO:0000313" key="18">
    <source>
        <dbReference type="EMBL" id="KAF1750627.1"/>
    </source>
</evidence>
<dbReference type="GO" id="GO:0005789">
    <property type="term" value="C:endoplasmic reticulum membrane"/>
    <property type="evidence" value="ECO:0007669"/>
    <property type="project" value="UniProtKB-SubCell"/>
</dbReference>
<dbReference type="AlphaFoldDB" id="A0A6A5G6L3"/>
<protein>
    <recommendedName>
        <fullName evidence="14">sphinganine-1-phosphate aldolase</fullName>
        <ecNumber evidence="14">4.1.2.27</ecNumber>
    </recommendedName>
    <alternativeName>
        <fullName evidence="15">Sphingosine-1-phosphate aldolase</fullName>
    </alternativeName>
</protein>
<comment type="pathway">
    <text evidence="3">Lipid metabolism; sphingolipid metabolism.</text>
</comment>
<dbReference type="InterPro" id="IPR015424">
    <property type="entry name" value="PyrdxlP-dep_Trfase"/>
</dbReference>
<dbReference type="InterPro" id="IPR015421">
    <property type="entry name" value="PyrdxlP-dep_Trfase_major"/>
</dbReference>
<evidence type="ECO:0000256" key="14">
    <source>
        <dbReference type="ARBA" id="ARBA00038965"/>
    </source>
</evidence>
<evidence type="ECO:0000256" key="7">
    <source>
        <dbReference type="ARBA" id="ARBA00022898"/>
    </source>
</evidence>
<dbReference type="CDD" id="cd06450">
    <property type="entry name" value="DOPA_deC_like"/>
    <property type="match status" value="1"/>
</dbReference>
<evidence type="ECO:0000256" key="5">
    <source>
        <dbReference type="ARBA" id="ARBA00022692"/>
    </source>
</evidence>
<comment type="cofactor">
    <cofactor evidence="1 16 17">
        <name>pyridoxal 5'-phosphate</name>
        <dbReference type="ChEBI" id="CHEBI:597326"/>
    </cofactor>
</comment>
<evidence type="ECO:0000256" key="10">
    <source>
        <dbReference type="ARBA" id="ARBA00023098"/>
    </source>
</evidence>
<dbReference type="FunFam" id="3.40.640.10:FF:000020">
    <property type="entry name" value="sphingosine-1-phosphate lyase 1"/>
    <property type="match status" value="1"/>
</dbReference>
<evidence type="ECO:0000256" key="6">
    <source>
        <dbReference type="ARBA" id="ARBA00022824"/>
    </source>
</evidence>
<evidence type="ECO:0000256" key="17">
    <source>
        <dbReference type="RuleBase" id="RU000382"/>
    </source>
</evidence>
<dbReference type="Pfam" id="PF00282">
    <property type="entry name" value="Pyridoxal_deC"/>
    <property type="match status" value="1"/>
</dbReference>
<keyword evidence="12 17" id="KW-0456">Lyase</keyword>
<evidence type="ECO:0000256" key="1">
    <source>
        <dbReference type="ARBA" id="ARBA00001933"/>
    </source>
</evidence>
<dbReference type="GO" id="GO:0008117">
    <property type="term" value="F:sphinganine-1-phosphate aldolase activity"/>
    <property type="evidence" value="ECO:0007669"/>
    <property type="project" value="UniProtKB-EC"/>
</dbReference>
<comment type="subcellular location">
    <subcellularLocation>
        <location evidence="2">Endoplasmic reticulum membrane</location>
        <topology evidence="2">Single-pass membrane protein</topology>
    </subcellularLocation>
</comment>
<dbReference type="EC" id="4.1.2.27" evidence="14"/>
<dbReference type="InterPro" id="IPR015422">
    <property type="entry name" value="PyrdxlP-dep_Trfase_small"/>
</dbReference>
<evidence type="ECO:0000256" key="3">
    <source>
        <dbReference type="ARBA" id="ARBA00004760"/>
    </source>
</evidence>
<dbReference type="RefSeq" id="XP_003096491.2">
    <property type="nucleotide sequence ID" value="XM_003096443.2"/>
</dbReference>
<dbReference type="CTD" id="9823770"/>
<keyword evidence="7 16" id="KW-0663">Pyridoxal phosphate</keyword>
<evidence type="ECO:0000256" key="13">
    <source>
        <dbReference type="ARBA" id="ARBA00038302"/>
    </source>
</evidence>
<dbReference type="InterPro" id="IPR050477">
    <property type="entry name" value="GrpII_AminoAcid_Decarb"/>
</dbReference>
<evidence type="ECO:0000256" key="2">
    <source>
        <dbReference type="ARBA" id="ARBA00004389"/>
    </source>
</evidence>
<dbReference type="GeneID" id="9823770"/>
<evidence type="ECO:0000256" key="4">
    <source>
        <dbReference type="ARBA" id="ARBA00004991"/>
    </source>
</evidence>
<dbReference type="Gene3D" id="6.10.140.2150">
    <property type="match status" value="1"/>
</dbReference>
<evidence type="ECO:0000256" key="11">
    <source>
        <dbReference type="ARBA" id="ARBA00023136"/>
    </source>
</evidence>
<evidence type="ECO:0000256" key="15">
    <source>
        <dbReference type="ARBA" id="ARBA00042568"/>
    </source>
</evidence>
<comment type="pathway">
    <text evidence="4">Sphingolipid metabolism.</text>
</comment>
<dbReference type="EMBL" id="WUAV01000005">
    <property type="protein sequence ID" value="KAF1750627.1"/>
    <property type="molecule type" value="Genomic_DNA"/>
</dbReference>
<organism evidence="18 19">
    <name type="scientific">Caenorhabditis remanei</name>
    <name type="common">Caenorhabditis vulgaris</name>
    <dbReference type="NCBI Taxonomy" id="31234"/>
    <lineage>
        <taxon>Eukaryota</taxon>
        <taxon>Metazoa</taxon>
        <taxon>Ecdysozoa</taxon>
        <taxon>Nematoda</taxon>
        <taxon>Chromadorea</taxon>
        <taxon>Rhabditida</taxon>
        <taxon>Rhabditina</taxon>
        <taxon>Rhabditomorpha</taxon>
        <taxon>Rhabditoidea</taxon>
        <taxon>Rhabditidae</taxon>
        <taxon>Peloderinae</taxon>
        <taxon>Caenorhabditis</taxon>
    </lineage>
</organism>
<dbReference type="GO" id="GO:0030149">
    <property type="term" value="P:sphingolipid catabolic process"/>
    <property type="evidence" value="ECO:0007669"/>
    <property type="project" value="TreeGrafter"/>
</dbReference>
<keyword evidence="9" id="KW-1133">Transmembrane helix</keyword>
<proteinExistence type="inferred from homology"/>
<keyword evidence="5" id="KW-0812">Transmembrane</keyword>
<dbReference type="InterPro" id="IPR002129">
    <property type="entry name" value="PyrdxlP-dep_de-COase"/>
</dbReference>